<accession>A0A832M2K2</accession>
<sequence>MPELVPAYLCHSDLGLMLYDCNRPGIYRGQHPLKLYEYAAAGLSILSTPHAEYQYIAPPVIQLRGVDEIASAIDLALAERGTWSSRARQFAEQYSWTVKFKQVESIIANLLGEVRTA</sequence>
<gene>
    <name evidence="1" type="ORF">ENR47_03480</name>
</gene>
<organism evidence="1">
    <name type="scientific">Oscillatoriales cyanobacterium SpSt-402</name>
    <dbReference type="NCBI Taxonomy" id="2282168"/>
    <lineage>
        <taxon>Bacteria</taxon>
        <taxon>Bacillati</taxon>
        <taxon>Cyanobacteriota</taxon>
        <taxon>Cyanophyceae</taxon>
        <taxon>Oscillatoriophycideae</taxon>
        <taxon>Oscillatoriales</taxon>
    </lineage>
</organism>
<comment type="caution">
    <text evidence="1">The sequence shown here is derived from an EMBL/GenBank/DDBJ whole genome shotgun (WGS) entry which is preliminary data.</text>
</comment>
<proteinExistence type="predicted"/>
<dbReference type="Gene3D" id="3.40.50.2000">
    <property type="entry name" value="Glycogen Phosphorylase B"/>
    <property type="match status" value="1"/>
</dbReference>
<name>A0A832M2K2_9CYAN</name>
<protein>
    <recommendedName>
        <fullName evidence="2">Glycosyltransferase family 1 protein</fullName>
    </recommendedName>
</protein>
<evidence type="ECO:0000313" key="1">
    <source>
        <dbReference type="EMBL" id="HGW93335.1"/>
    </source>
</evidence>
<dbReference type="EMBL" id="DSRD01000222">
    <property type="protein sequence ID" value="HGW93335.1"/>
    <property type="molecule type" value="Genomic_DNA"/>
</dbReference>
<dbReference type="AlphaFoldDB" id="A0A832M2K2"/>
<evidence type="ECO:0008006" key="2">
    <source>
        <dbReference type="Google" id="ProtNLM"/>
    </source>
</evidence>
<reference evidence="1" key="1">
    <citation type="journal article" date="2020" name="mSystems">
        <title>Genome- and Community-Level Interaction Insights into Carbon Utilization and Element Cycling Functions of Hydrothermarchaeota in Hydrothermal Sediment.</title>
        <authorList>
            <person name="Zhou Z."/>
            <person name="Liu Y."/>
            <person name="Xu W."/>
            <person name="Pan J."/>
            <person name="Luo Z.H."/>
            <person name="Li M."/>
        </authorList>
    </citation>
    <scope>NUCLEOTIDE SEQUENCE [LARGE SCALE GENOMIC DNA]</scope>
    <source>
        <strain evidence="1">SpSt-402</strain>
    </source>
</reference>
<dbReference type="SUPFAM" id="SSF53756">
    <property type="entry name" value="UDP-Glycosyltransferase/glycogen phosphorylase"/>
    <property type="match status" value="1"/>
</dbReference>